<sequence length="293" mass="33586">MTDPINNNEQRTYTEDEVIELLRRVKTAEQAEIQKAREERQLPVGITSSLDNLTKQQHQDNFKRYKREITKYHHDEWTVAEEINKSFIPKLKQYTVDTTQVVNAHYKGAKNSRLHGRAATEIYEQLSIIQAGEISAEEAHQLLDEAIESAKRLAVHAWIQGVQHDEDAKDYAIRALKSPPNLKHLETKESGNKREAFSEDFITMYNEANYQQRVLRAATTNMSNGRGRGGYSTSSHWNNNRGGRGYFGRGGAKNYFGRRGRGNPTFHHNNNFSNNFHSTTPTDLSTPRNSSHQ</sequence>
<feature type="compositionally biased region" description="Polar residues" evidence="1">
    <location>
        <begin position="283"/>
        <end position="293"/>
    </location>
</feature>
<evidence type="ECO:0000256" key="1">
    <source>
        <dbReference type="SAM" id="MobiDB-lite"/>
    </source>
</evidence>
<dbReference type="VEuPathDB" id="FungiDB:BCV72DRAFT_299661"/>
<reference evidence="2" key="1">
    <citation type="journal article" date="2016" name="Proc. Natl. Acad. Sci. U.S.A.">
        <title>Lipid metabolic changes in an early divergent fungus govern the establishment of a mutualistic symbiosis with endobacteria.</title>
        <authorList>
            <person name="Lastovetsky O.A."/>
            <person name="Gaspar M.L."/>
            <person name="Mondo S.J."/>
            <person name="LaButti K.M."/>
            <person name="Sandor L."/>
            <person name="Grigoriev I.V."/>
            <person name="Henry S.A."/>
            <person name="Pawlowska T.E."/>
        </authorList>
    </citation>
    <scope>NUCLEOTIDE SEQUENCE [LARGE SCALE GENOMIC DNA]</scope>
    <source>
        <strain evidence="2">ATCC 52814</strain>
    </source>
</reference>
<accession>A0A1X0QNB3</accession>
<gene>
    <name evidence="2" type="ORF">BCV72DRAFT_299661</name>
</gene>
<proteinExistence type="predicted"/>
<name>A0A1X0QNB3_RHIZD</name>
<protein>
    <submittedName>
        <fullName evidence="2">Uncharacterized protein</fullName>
    </submittedName>
</protein>
<organism evidence="2">
    <name type="scientific">Rhizopus microsporus var. microsporus</name>
    <dbReference type="NCBI Taxonomy" id="86635"/>
    <lineage>
        <taxon>Eukaryota</taxon>
        <taxon>Fungi</taxon>
        <taxon>Fungi incertae sedis</taxon>
        <taxon>Mucoromycota</taxon>
        <taxon>Mucoromycotina</taxon>
        <taxon>Mucoromycetes</taxon>
        <taxon>Mucorales</taxon>
        <taxon>Mucorineae</taxon>
        <taxon>Rhizopodaceae</taxon>
        <taxon>Rhizopus</taxon>
    </lineage>
</organism>
<evidence type="ECO:0000313" key="2">
    <source>
        <dbReference type="EMBL" id="ORE01221.1"/>
    </source>
</evidence>
<dbReference type="OrthoDB" id="2276628at2759"/>
<feature type="region of interest" description="Disordered" evidence="1">
    <location>
        <begin position="262"/>
        <end position="293"/>
    </location>
</feature>
<dbReference type="AlphaFoldDB" id="A0A1X0QNB3"/>
<feature type="compositionally biased region" description="Low complexity" evidence="1">
    <location>
        <begin position="263"/>
        <end position="282"/>
    </location>
</feature>
<dbReference type="EMBL" id="KV922166">
    <property type="protein sequence ID" value="ORE01221.1"/>
    <property type="molecule type" value="Genomic_DNA"/>
</dbReference>
<dbReference type="Proteomes" id="UP000242414">
    <property type="component" value="Unassembled WGS sequence"/>
</dbReference>